<dbReference type="Pfam" id="PF18962">
    <property type="entry name" value="Por_Secre_tail"/>
    <property type="match status" value="1"/>
</dbReference>
<dbReference type="RefSeq" id="WP_381521088.1">
    <property type="nucleotide sequence ID" value="NZ_JBHULN010000003.1"/>
</dbReference>
<evidence type="ECO:0000313" key="2">
    <source>
        <dbReference type="EMBL" id="MFD2570427.1"/>
    </source>
</evidence>
<feature type="domain" description="Secretion system C-terminal sorting" evidence="1">
    <location>
        <begin position="13"/>
        <end position="86"/>
    </location>
</feature>
<dbReference type="Proteomes" id="UP001597469">
    <property type="component" value="Unassembled WGS sequence"/>
</dbReference>
<name>A0ABW5M400_9BACT</name>
<proteinExistence type="predicted"/>
<dbReference type="InterPro" id="IPR026444">
    <property type="entry name" value="Secre_tail"/>
</dbReference>
<keyword evidence="3" id="KW-1185">Reference proteome</keyword>
<dbReference type="NCBIfam" id="TIGR04183">
    <property type="entry name" value="Por_Secre_tail"/>
    <property type="match status" value="1"/>
</dbReference>
<sequence>MVEETKQNVNLKVYPIPTENWLKVSLTVPDKGCFQLNVYSLSGQLKMPLSKMDFNEQVLVDVSSLATGTYLLEARSGNKRYLRRFIKR</sequence>
<organism evidence="2 3">
    <name type="scientific">Spirosoma soli</name>
    <dbReference type="NCBI Taxonomy" id="1770529"/>
    <lineage>
        <taxon>Bacteria</taxon>
        <taxon>Pseudomonadati</taxon>
        <taxon>Bacteroidota</taxon>
        <taxon>Cytophagia</taxon>
        <taxon>Cytophagales</taxon>
        <taxon>Cytophagaceae</taxon>
        <taxon>Spirosoma</taxon>
    </lineage>
</organism>
<accession>A0ABW5M400</accession>
<reference evidence="3" key="1">
    <citation type="journal article" date="2019" name="Int. J. Syst. Evol. Microbiol.">
        <title>The Global Catalogue of Microorganisms (GCM) 10K type strain sequencing project: providing services to taxonomists for standard genome sequencing and annotation.</title>
        <authorList>
            <consortium name="The Broad Institute Genomics Platform"/>
            <consortium name="The Broad Institute Genome Sequencing Center for Infectious Disease"/>
            <person name="Wu L."/>
            <person name="Ma J."/>
        </authorList>
    </citation>
    <scope>NUCLEOTIDE SEQUENCE [LARGE SCALE GENOMIC DNA]</scope>
    <source>
        <strain evidence="3">KCTC 42805</strain>
    </source>
</reference>
<evidence type="ECO:0000259" key="1">
    <source>
        <dbReference type="Pfam" id="PF18962"/>
    </source>
</evidence>
<evidence type="ECO:0000313" key="3">
    <source>
        <dbReference type="Proteomes" id="UP001597469"/>
    </source>
</evidence>
<protein>
    <submittedName>
        <fullName evidence="2">T9SS type A sorting domain-containing protein</fullName>
    </submittedName>
</protein>
<dbReference type="EMBL" id="JBHULN010000003">
    <property type="protein sequence ID" value="MFD2570427.1"/>
    <property type="molecule type" value="Genomic_DNA"/>
</dbReference>
<gene>
    <name evidence="2" type="ORF">ACFSUS_07265</name>
</gene>
<comment type="caution">
    <text evidence="2">The sequence shown here is derived from an EMBL/GenBank/DDBJ whole genome shotgun (WGS) entry which is preliminary data.</text>
</comment>